<evidence type="ECO:0000313" key="2">
    <source>
        <dbReference type="Proteomes" id="UP000001542"/>
    </source>
</evidence>
<dbReference type="KEGG" id="tva:4774394"/>
<organism evidence="1 2">
    <name type="scientific">Trichomonas vaginalis (strain ATCC PRA-98 / G3)</name>
    <dbReference type="NCBI Taxonomy" id="412133"/>
    <lineage>
        <taxon>Eukaryota</taxon>
        <taxon>Metamonada</taxon>
        <taxon>Parabasalia</taxon>
        <taxon>Trichomonadida</taxon>
        <taxon>Trichomonadidae</taxon>
        <taxon>Trichomonas</taxon>
    </lineage>
</organism>
<dbReference type="InParanoid" id="A2DTB3"/>
<sequence>MTNQVKLYDLDKETIDKAKELYRIDFKDNDEEIKALAGMSKTKAIFKKTNAFFMKESPELREFLERKGFLQPAPPQVVNDSMISISEENY</sequence>
<name>A2DTB3_TRIV3</name>
<reference evidence="1" key="1">
    <citation type="submission" date="2006-10" db="EMBL/GenBank/DDBJ databases">
        <authorList>
            <person name="Amadeo P."/>
            <person name="Zhao Q."/>
            <person name="Wortman J."/>
            <person name="Fraser-Liggett C."/>
            <person name="Carlton J."/>
        </authorList>
    </citation>
    <scope>NUCLEOTIDE SEQUENCE</scope>
    <source>
        <strain evidence="1">G3</strain>
    </source>
</reference>
<dbReference type="SMR" id="A2DTB3"/>
<keyword evidence="2" id="KW-1185">Reference proteome</keyword>
<gene>
    <name evidence="1" type="ORF">TVAG_359940</name>
</gene>
<dbReference type="RefSeq" id="XP_001328608.1">
    <property type="nucleotide sequence ID" value="XM_001328573.1"/>
</dbReference>
<reference evidence="1" key="2">
    <citation type="journal article" date="2007" name="Science">
        <title>Draft genome sequence of the sexually transmitted pathogen Trichomonas vaginalis.</title>
        <authorList>
            <person name="Carlton J.M."/>
            <person name="Hirt R.P."/>
            <person name="Silva J.C."/>
            <person name="Delcher A.L."/>
            <person name="Schatz M."/>
            <person name="Zhao Q."/>
            <person name="Wortman J.R."/>
            <person name="Bidwell S.L."/>
            <person name="Alsmark U.C.M."/>
            <person name="Besteiro S."/>
            <person name="Sicheritz-Ponten T."/>
            <person name="Noel C.J."/>
            <person name="Dacks J.B."/>
            <person name="Foster P.G."/>
            <person name="Simillion C."/>
            <person name="Van de Peer Y."/>
            <person name="Miranda-Saavedra D."/>
            <person name="Barton G.J."/>
            <person name="Westrop G.D."/>
            <person name="Mueller S."/>
            <person name="Dessi D."/>
            <person name="Fiori P.L."/>
            <person name="Ren Q."/>
            <person name="Paulsen I."/>
            <person name="Zhang H."/>
            <person name="Bastida-Corcuera F.D."/>
            <person name="Simoes-Barbosa A."/>
            <person name="Brown M.T."/>
            <person name="Hayes R.D."/>
            <person name="Mukherjee M."/>
            <person name="Okumura C.Y."/>
            <person name="Schneider R."/>
            <person name="Smith A.J."/>
            <person name="Vanacova S."/>
            <person name="Villalvazo M."/>
            <person name="Haas B.J."/>
            <person name="Pertea M."/>
            <person name="Feldblyum T.V."/>
            <person name="Utterback T.R."/>
            <person name="Shu C.L."/>
            <person name="Osoegawa K."/>
            <person name="de Jong P.J."/>
            <person name="Hrdy I."/>
            <person name="Horvathova L."/>
            <person name="Zubacova Z."/>
            <person name="Dolezal P."/>
            <person name="Malik S.B."/>
            <person name="Logsdon J.M. Jr."/>
            <person name="Henze K."/>
            <person name="Gupta A."/>
            <person name="Wang C.C."/>
            <person name="Dunne R.L."/>
            <person name="Upcroft J.A."/>
            <person name="Upcroft P."/>
            <person name="White O."/>
            <person name="Salzberg S.L."/>
            <person name="Tang P."/>
            <person name="Chiu C.-H."/>
            <person name="Lee Y.-S."/>
            <person name="Embley T.M."/>
            <person name="Coombs G.H."/>
            <person name="Mottram J.C."/>
            <person name="Tachezy J."/>
            <person name="Fraser-Liggett C.M."/>
            <person name="Johnson P.J."/>
        </authorList>
    </citation>
    <scope>NUCLEOTIDE SEQUENCE [LARGE SCALE GENOMIC DNA]</scope>
    <source>
        <strain evidence="1">G3</strain>
    </source>
</reference>
<dbReference type="VEuPathDB" id="TrichDB:TVAGG3_0968030"/>
<dbReference type="AlphaFoldDB" id="A2DTB3"/>
<dbReference type="EMBL" id="DS113243">
    <property type="protein sequence ID" value="EAY16385.1"/>
    <property type="molecule type" value="Genomic_DNA"/>
</dbReference>
<accession>A2DTB3</accession>
<dbReference type="Proteomes" id="UP000001542">
    <property type="component" value="Unassembled WGS sequence"/>
</dbReference>
<evidence type="ECO:0000313" key="1">
    <source>
        <dbReference type="EMBL" id="EAY16385.1"/>
    </source>
</evidence>
<dbReference type="VEuPathDB" id="TrichDB:TVAG_359940"/>
<proteinExistence type="predicted"/>
<protein>
    <submittedName>
        <fullName evidence="1">Uncharacterized protein</fullName>
    </submittedName>
</protein>